<keyword evidence="3" id="KW-1185">Reference proteome</keyword>
<keyword evidence="1" id="KW-1133">Transmembrane helix</keyword>
<keyword evidence="1" id="KW-0812">Transmembrane</keyword>
<gene>
    <name evidence="2" type="ORF">SAMN05216179_2264</name>
</gene>
<organism evidence="2 3">
    <name type="scientific">Gracilibacillus kekensis</name>
    <dbReference type="NCBI Taxonomy" id="1027249"/>
    <lineage>
        <taxon>Bacteria</taxon>
        <taxon>Bacillati</taxon>
        <taxon>Bacillota</taxon>
        <taxon>Bacilli</taxon>
        <taxon>Bacillales</taxon>
        <taxon>Bacillaceae</taxon>
        <taxon>Gracilibacillus</taxon>
    </lineage>
</organism>
<evidence type="ECO:0000256" key="1">
    <source>
        <dbReference type="SAM" id="Phobius"/>
    </source>
</evidence>
<dbReference type="Proteomes" id="UP000184184">
    <property type="component" value="Unassembled WGS sequence"/>
</dbReference>
<evidence type="ECO:0000313" key="2">
    <source>
        <dbReference type="EMBL" id="SHN17288.1"/>
    </source>
</evidence>
<dbReference type="EMBL" id="FRCZ01000004">
    <property type="protein sequence ID" value="SHN17288.1"/>
    <property type="molecule type" value="Genomic_DNA"/>
</dbReference>
<sequence>MRNMNWLSIIGSVGIGIAAYNMMNGQGKQMQESISNLTNMGNQK</sequence>
<dbReference type="RefSeq" id="WP_280174056.1">
    <property type="nucleotide sequence ID" value="NZ_FRCZ01000004.1"/>
</dbReference>
<dbReference type="STRING" id="1027249.SAMN05216179_2264"/>
<accession>A0A1M7PJL3</accession>
<dbReference type="AlphaFoldDB" id="A0A1M7PJL3"/>
<proteinExistence type="predicted"/>
<name>A0A1M7PJL3_9BACI</name>
<keyword evidence="1" id="KW-0472">Membrane</keyword>
<evidence type="ECO:0000313" key="3">
    <source>
        <dbReference type="Proteomes" id="UP000184184"/>
    </source>
</evidence>
<feature type="transmembrane region" description="Helical" evidence="1">
    <location>
        <begin position="6"/>
        <end position="23"/>
    </location>
</feature>
<reference evidence="2 3" key="1">
    <citation type="submission" date="2016-11" db="EMBL/GenBank/DDBJ databases">
        <authorList>
            <person name="Jaros S."/>
            <person name="Januszkiewicz K."/>
            <person name="Wedrychowicz H."/>
        </authorList>
    </citation>
    <scope>NUCLEOTIDE SEQUENCE [LARGE SCALE GENOMIC DNA]</scope>
    <source>
        <strain evidence="2 3">CGMCC 1.10681</strain>
    </source>
</reference>
<protein>
    <submittedName>
        <fullName evidence="2">Uncharacterized protein</fullName>
    </submittedName>
</protein>